<keyword evidence="1" id="KW-0472">Membrane</keyword>
<accession>A0A644YPB0</accession>
<reference evidence="2" key="1">
    <citation type="submission" date="2019-08" db="EMBL/GenBank/DDBJ databases">
        <authorList>
            <person name="Kucharzyk K."/>
            <person name="Murdoch R.W."/>
            <person name="Higgins S."/>
            <person name="Loffler F."/>
        </authorList>
    </citation>
    <scope>NUCLEOTIDE SEQUENCE</scope>
</reference>
<organism evidence="2">
    <name type="scientific">bioreactor metagenome</name>
    <dbReference type="NCBI Taxonomy" id="1076179"/>
    <lineage>
        <taxon>unclassified sequences</taxon>
        <taxon>metagenomes</taxon>
        <taxon>ecological metagenomes</taxon>
    </lineage>
</organism>
<protein>
    <submittedName>
        <fullName evidence="2">Uncharacterized protein</fullName>
    </submittedName>
</protein>
<name>A0A644YPB0_9ZZZZ</name>
<evidence type="ECO:0000256" key="1">
    <source>
        <dbReference type="SAM" id="Phobius"/>
    </source>
</evidence>
<keyword evidence="1" id="KW-0812">Transmembrane</keyword>
<gene>
    <name evidence="2" type="ORF">SDC9_77012</name>
</gene>
<dbReference type="EMBL" id="VSSQ01005792">
    <property type="protein sequence ID" value="MPM30462.1"/>
    <property type="molecule type" value="Genomic_DNA"/>
</dbReference>
<sequence length="44" mass="4876">MKEVHFAASVKRENILECEIIGISIEAFAAMALTAMTTIEHELL</sequence>
<proteinExistence type="predicted"/>
<dbReference type="AlphaFoldDB" id="A0A644YPB0"/>
<evidence type="ECO:0000313" key="2">
    <source>
        <dbReference type="EMBL" id="MPM30462.1"/>
    </source>
</evidence>
<feature type="transmembrane region" description="Helical" evidence="1">
    <location>
        <begin position="20"/>
        <end position="39"/>
    </location>
</feature>
<comment type="caution">
    <text evidence="2">The sequence shown here is derived from an EMBL/GenBank/DDBJ whole genome shotgun (WGS) entry which is preliminary data.</text>
</comment>
<keyword evidence="1" id="KW-1133">Transmembrane helix</keyword>